<dbReference type="RefSeq" id="WP_115734411.1">
    <property type="nucleotide sequence ID" value="NZ_BAAAVY010000031.1"/>
</dbReference>
<protein>
    <submittedName>
        <fullName evidence="2">Demethylmenaquinone methyltransferase</fullName>
        <ecNumber evidence="2">2.1.1.163</ecNumber>
    </submittedName>
</protein>
<dbReference type="AlphaFoldDB" id="A0A381IMH0"/>
<organism evidence="2 3">
    <name type="scientific">Aminobacter aminovorans</name>
    <name type="common">Chelatobacter heintzii</name>
    <dbReference type="NCBI Taxonomy" id="83263"/>
    <lineage>
        <taxon>Bacteria</taxon>
        <taxon>Pseudomonadati</taxon>
        <taxon>Pseudomonadota</taxon>
        <taxon>Alphaproteobacteria</taxon>
        <taxon>Hyphomicrobiales</taxon>
        <taxon>Phyllobacteriaceae</taxon>
        <taxon>Aminobacter</taxon>
    </lineage>
</organism>
<sequence>MTAHPAPSSISGRFKAHFDLNNQEFSIAGSVRPQTIDELAPSLALLKESIESVRGVLYINVRRLAQMNNTAFHAFSRVIIDACRVRPDLRFIVITSSVVGWTTRKFGRLSKIEPGITVEEYDSEFYPGQSFLEEGGFIPILRTQTKMTWRHERSILPRHGMRPGIVMADICCGIGDFAVLVQKEFEPSRIVALDHSKSSLAYARNVASEFAITGIEYTYGDASEMLLDDDQFDLVTCRHSLQIFNRPAQILKELFRICKPGGRVYITNEKNSHCLGEPRAESIRWTYNEVAKLFEHFDMDVELGPKSRRYLADAGFDDIRVEQFMVTNLDGDPKDFADMIAAWEEVYAGDMAVKRGDSGEFIKQFRQGFKDHISAALHPKGYAGWPIWAASGQKPL</sequence>
<dbReference type="Gene3D" id="3.40.50.150">
    <property type="entry name" value="Vaccinia Virus protein VP39"/>
    <property type="match status" value="1"/>
</dbReference>
<dbReference type="SUPFAM" id="SSF53335">
    <property type="entry name" value="S-adenosyl-L-methionine-dependent methyltransferases"/>
    <property type="match status" value="1"/>
</dbReference>
<dbReference type="PANTHER" id="PTHR43591:SF24">
    <property type="entry name" value="2-METHOXY-6-POLYPRENYL-1,4-BENZOQUINOL METHYLASE, MITOCHONDRIAL"/>
    <property type="match status" value="1"/>
</dbReference>
<name>A0A381IMH0_AMIAI</name>
<feature type="domain" description="Methyltransferase" evidence="1">
    <location>
        <begin position="164"/>
        <end position="270"/>
    </location>
</feature>
<evidence type="ECO:0000259" key="1">
    <source>
        <dbReference type="Pfam" id="PF13847"/>
    </source>
</evidence>
<dbReference type="InterPro" id="IPR025714">
    <property type="entry name" value="Methyltranfer_dom"/>
</dbReference>
<dbReference type="CDD" id="cd02440">
    <property type="entry name" value="AdoMet_MTases"/>
    <property type="match status" value="1"/>
</dbReference>
<keyword evidence="2" id="KW-0808">Transferase</keyword>
<accession>A0A381IMH0</accession>
<dbReference type="Pfam" id="PF13847">
    <property type="entry name" value="Methyltransf_31"/>
    <property type="match status" value="1"/>
</dbReference>
<dbReference type="GO" id="GO:0032259">
    <property type="term" value="P:methylation"/>
    <property type="evidence" value="ECO:0007669"/>
    <property type="project" value="UniProtKB-KW"/>
</dbReference>
<keyword evidence="2" id="KW-0489">Methyltransferase</keyword>
<evidence type="ECO:0000313" key="2">
    <source>
        <dbReference type="EMBL" id="SUY29161.1"/>
    </source>
</evidence>
<dbReference type="EMBL" id="UFSM01000003">
    <property type="protein sequence ID" value="SUY29161.1"/>
    <property type="molecule type" value="Genomic_DNA"/>
</dbReference>
<reference evidence="2 3" key="1">
    <citation type="submission" date="2018-06" db="EMBL/GenBank/DDBJ databases">
        <authorList>
            <consortium name="Pathogen Informatics"/>
            <person name="Doyle S."/>
        </authorList>
    </citation>
    <scope>NUCLEOTIDE SEQUENCE [LARGE SCALE GENOMIC DNA]</scope>
    <source>
        <strain evidence="2 3">NCTC10684</strain>
    </source>
</reference>
<gene>
    <name evidence="2" type="primary">ubiE_3</name>
    <name evidence="2" type="ORF">NCTC10684_05393</name>
</gene>
<dbReference type="Proteomes" id="UP000254701">
    <property type="component" value="Unassembled WGS sequence"/>
</dbReference>
<evidence type="ECO:0000313" key="3">
    <source>
        <dbReference type="Proteomes" id="UP000254701"/>
    </source>
</evidence>
<dbReference type="EC" id="2.1.1.163" evidence="2"/>
<dbReference type="OrthoDB" id="8153637at2"/>
<dbReference type="InterPro" id="IPR029063">
    <property type="entry name" value="SAM-dependent_MTases_sf"/>
</dbReference>
<dbReference type="PANTHER" id="PTHR43591">
    <property type="entry name" value="METHYLTRANSFERASE"/>
    <property type="match status" value="1"/>
</dbReference>
<dbReference type="GO" id="GO:0008757">
    <property type="term" value="F:S-adenosylmethionine-dependent methyltransferase activity"/>
    <property type="evidence" value="ECO:0007669"/>
    <property type="project" value="InterPro"/>
</dbReference>
<proteinExistence type="predicted"/>
<dbReference type="GO" id="GO:0043770">
    <property type="term" value="F:demethylmenaquinone methyltransferase activity"/>
    <property type="evidence" value="ECO:0007669"/>
    <property type="project" value="UniProtKB-EC"/>
</dbReference>